<evidence type="ECO:0000256" key="7">
    <source>
        <dbReference type="ARBA" id="ARBA00038032"/>
    </source>
</evidence>
<evidence type="ECO:0000256" key="2">
    <source>
        <dbReference type="ARBA" id="ARBA00022448"/>
    </source>
</evidence>
<reference evidence="10 12" key="2">
    <citation type="submission" date="2018-05" db="EMBL/GenBank/DDBJ databases">
        <authorList>
            <person name="Lanie J.A."/>
            <person name="Ng W.-L."/>
            <person name="Kazmierczak K.M."/>
            <person name="Andrzejewski T.M."/>
            <person name="Davidsen T.M."/>
            <person name="Wayne K.J."/>
            <person name="Tettelin H."/>
            <person name="Glass J.I."/>
            <person name="Rusch D."/>
            <person name="Podicherti R."/>
            <person name="Tsui H.-C.T."/>
            <person name="Winkler M.E."/>
        </authorList>
    </citation>
    <scope>NUCLEOTIDE SEQUENCE [LARGE SCALE GENOMIC DNA]</scope>
    <source>
        <strain evidence="10 12">YBY</strain>
    </source>
</reference>
<evidence type="ECO:0000256" key="4">
    <source>
        <dbReference type="ARBA" id="ARBA00022692"/>
    </source>
</evidence>
<evidence type="ECO:0000256" key="1">
    <source>
        <dbReference type="ARBA" id="ARBA00004651"/>
    </source>
</evidence>
<feature type="transmembrane region" description="Helical" evidence="9">
    <location>
        <begin position="89"/>
        <end position="108"/>
    </location>
</feature>
<proteinExistence type="inferred from homology"/>
<reference evidence="10 12" key="1">
    <citation type="submission" date="2018-05" db="EMBL/GenBank/DDBJ databases">
        <title>Genome Sequence of an Efficient Indole-Degrading Bacterium, Alcaligenes sp.YBY.</title>
        <authorList>
            <person name="Yang B."/>
        </authorList>
    </citation>
    <scope>NUCLEOTIDE SEQUENCE [LARGE SCALE GENOMIC DNA]</scope>
    <source>
        <strain evidence="10 12">YBY</strain>
    </source>
</reference>
<feature type="transmembrane region" description="Helical" evidence="9">
    <location>
        <begin position="61"/>
        <end position="82"/>
    </location>
</feature>
<evidence type="ECO:0000313" key="11">
    <source>
        <dbReference type="EMBL" id="WBM39653.1"/>
    </source>
</evidence>
<organism evidence="10 12">
    <name type="scientific">Alcaligenes faecalis</name>
    <dbReference type="NCBI Taxonomy" id="511"/>
    <lineage>
        <taxon>Bacteria</taxon>
        <taxon>Pseudomonadati</taxon>
        <taxon>Pseudomonadota</taxon>
        <taxon>Betaproteobacteria</taxon>
        <taxon>Burkholderiales</taxon>
        <taxon>Alcaligenaceae</taxon>
        <taxon>Alcaligenes</taxon>
    </lineage>
</organism>
<comment type="similarity">
    <text evidence="7 8">Belongs to the drug/metabolite transporter (DMT) superfamily. Small multidrug resistance (SMR) (TC 2.A.7.1) family.</text>
</comment>
<dbReference type="Gene3D" id="1.10.3730.20">
    <property type="match status" value="1"/>
</dbReference>
<evidence type="ECO:0000313" key="10">
    <source>
        <dbReference type="EMBL" id="PWE13173.1"/>
    </source>
</evidence>
<dbReference type="RefSeq" id="WP_042488916.1">
    <property type="nucleotide sequence ID" value="NZ_CAXOJJ010000002.1"/>
</dbReference>
<dbReference type="GO" id="GO:0015199">
    <property type="term" value="F:amino-acid betaine transmembrane transporter activity"/>
    <property type="evidence" value="ECO:0007669"/>
    <property type="project" value="TreeGrafter"/>
</dbReference>
<accession>A0A0S2JUA8</accession>
<dbReference type="InterPro" id="IPR000390">
    <property type="entry name" value="Small_drug/metabolite_transptr"/>
</dbReference>
<dbReference type="SUPFAM" id="SSF103481">
    <property type="entry name" value="Multidrug resistance efflux transporter EmrE"/>
    <property type="match status" value="1"/>
</dbReference>
<dbReference type="KEGG" id="afa:UZ73_16230"/>
<keyword evidence="6 9" id="KW-0472">Membrane</keyword>
<dbReference type="AlphaFoldDB" id="A0A0M7GQP4"/>
<dbReference type="Proteomes" id="UP000245216">
    <property type="component" value="Unassembled WGS sequence"/>
</dbReference>
<dbReference type="GO" id="GO:0015297">
    <property type="term" value="F:antiporter activity"/>
    <property type="evidence" value="ECO:0007669"/>
    <property type="project" value="TreeGrafter"/>
</dbReference>
<dbReference type="InterPro" id="IPR045324">
    <property type="entry name" value="Small_multidrug_res"/>
</dbReference>
<keyword evidence="3" id="KW-1003">Cell membrane</keyword>
<evidence type="ECO:0000313" key="12">
    <source>
        <dbReference type="Proteomes" id="UP000245216"/>
    </source>
</evidence>
<sequence length="114" mass="12409">MTPVSLAYLHLFIAIIFEIIATSLLQRSEQFTQVVPSAFTVLFYAGAFYFLSLSLRVMPVGVAYAIWSGVGIVLISLIGWVVFKQKLDLAAMIGIGFIVVGVLIVNLFSKAVGH</sequence>
<dbReference type="GO" id="GO:0005886">
    <property type="term" value="C:plasma membrane"/>
    <property type="evidence" value="ECO:0007669"/>
    <property type="project" value="UniProtKB-SubCell"/>
</dbReference>
<evidence type="ECO:0000256" key="9">
    <source>
        <dbReference type="SAM" id="Phobius"/>
    </source>
</evidence>
<keyword evidence="2" id="KW-0813">Transport</keyword>
<accession>A0A0M7GQP4</accession>
<dbReference type="Pfam" id="PF00893">
    <property type="entry name" value="Multi_Drug_Res"/>
    <property type="match status" value="1"/>
</dbReference>
<evidence type="ECO:0000256" key="3">
    <source>
        <dbReference type="ARBA" id="ARBA00022475"/>
    </source>
</evidence>
<feature type="transmembrane region" description="Helical" evidence="9">
    <location>
        <begin position="37"/>
        <end position="55"/>
    </location>
</feature>
<dbReference type="OrthoDB" id="9808638at2"/>
<dbReference type="InterPro" id="IPR037185">
    <property type="entry name" value="EmrE-like"/>
</dbReference>
<comment type="subcellular location">
    <subcellularLocation>
        <location evidence="1 8">Cell membrane</location>
        <topology evidence="1 8">Multi-pass membrane protein</topology>
    </subcellularLocation>
</comment>
<dbReference type="PANTHER" id="PTHR30561:SF1">
    <property type="entry name" value="MULTIDRUG TRANSPORTER EMRE"/>
    <property type="match status" value="1"/>
</dbReference>
<dbReference type="GO" id="GO:0031460">
    <property type="term" value="P:glycine betaine transport"/>
    <property type="evidence" value="ECO:0007669"/>
    <property type="project" value="TreeGrafter"/>
</dbReference>
<evidence type="ECO:0000256" key="6">
    <source>
        <dbReference type="ARBA" id="ARBA00023136"/>
    </source>
</evidence>
<evidence type="ECO:0000313" key="13">
    <source>
        <dbReference type="Proteomes" id="UP001211866"/>
    </source>
</evidence>
<dbReference type="FunFam" id="1.10.3730.20:FF:000001">
    <property type="entry name" value="Quaternary ammonium compound resistance transporter SugE"/>
    <property type="match status" value="1"/>
</dbReference>
<name>A0A0M7GQP4_ALCFA</name>
<gene>
    <name evidence="10" type="ORF">DF183_15185</name>
    <name evidence="11" type="ORF">M2J83_07540</name>
</gene>
<dbReference type="EMBL" id="QEXO01000004">
    <property type="protein sequence ID" value="PWE13173.1"/>
    <property type="molecule type" value="Genomic_DNA"/>
</dbReference>
<dbReference type="GeneID" id="29371366"/>
<feature type="transmembrane region" description="Helical" evidence="9">
    <location>
        <begin position="6"/>
        <end position="25"/>
    </location>
</feature>
<dbReference type="STRING" id="511.UZ73_16230"/>
<evidence type="ECO:0000256" key="5">
    <source>
        <dbReference type="ARBA" id="ARBA00022989"/>
    </source>
</evidence>
<protein>
    <submittedName>
        <fullName evidence="10">QacE family quaternary ammonium compound efflux SMR transporter</fullName>
    </submittedName>
    <submittedName>
        <fullName evidence="11">SMR family transporter</fullName>
    </submittedName>
</protein>
<dbReference type="GO" id="GO:0015220">
    <property type="term" value="F:choline transmembrane transporter activity"/>
    <property type="evidence" value="ECO:0007669"/>
    <property type="project" value="TreeGrafter"/>
</dbReference>
<dbReference type="Proteomes" id="UP001211866">
    <property type="component" value="Chromosome"/>
</dbReference>
<keyword evidence="5 9" id="KW-1133">Transmembrane helix</keyword>
<dbReference type="GO" id="GO:1990961">
    <property type="term" value="P:xenobiotic detoxification by transmembrane export across the plasma membrane"/>
    <property type="evidence" value="ECO:0007669"/>
    <property type="project" value="UniProtKB-ARBA"/>
</dbReference>
<dbReference type="EMBL" id="CP096916">
    <property type="protein sequence ID" value="WBM39653.1"/>
    <property type="molecule type" value="Genomic_DNA"/>
</dbReference>
<keyword evidence="4 8" id="KW-0812">Transmembrane</keyword>
<keyword evidence="13" id="KW-1185">Reference proteome</keyword>
<reference evidence="11 13" key="3">
    <citation type="submission" date="2022-05" db="EMBL/GenBank/DDBJ databases">
        <title>Complete sequence of strain NY11312.</title>
        <authorList>
            <person name="Zhou D."/>
        </authorList>
    </citation>
    <scope>NUCLEOTIDE SEQUENCE [LARGE SCALE GENOMIC DNA]</scope>
    <source>
        <strain evidence="11 13">NY11312</strain>
    </source>
</reference>
<dbReference type="PANTHER" id="PTHR30561">
    <property type="entry name" value="SMR FAMILY PROTON-DEPENDENT DRUG EFFLUX TRANSPORTER SUGE"/>
    <property type="match status" value="1"/>
</dbReference>
<evidence type="ECO:0000256" key="8">
    <source>
        <dbReference type="RuleBase" id="RU003942"/>
    </source>
</evidence>